<comment type="similarity">
    <text evidence="1">Belongs to the WD repeat PRL1/PRL2 family.</text>
</comment>
<organism evidence="3 5">
    <name type="scientific">Rotaria magnacalcarata</name>
    <dbReference type="NCBI Taxonomy" id="392030"/>
    <lineage>
        <taxon>Eukaryota</taxon>
        <taxon>Metazoa</taxon>
        <taxon>Spiralia</taxon>
        <taxon>Gnathifera</taxon>
        <taxon>Rotifera</taxon>
        <taxon>Eurotatoria</taxon>
        <taxon>Bdelloidea</taxon>
        <taxon>Philodinida</taxon>
        <taxon>Philodinidae</taxon>
        <taxon>Rotaria</taxon>
    </lineage>
</organism>
<dbReference type="InterPro" id="IPR045241">
    <property type="entry name" value="Prp46/PLRG1-like"/>
</dbReference>
<dbReference type="GO" id="GO:0071011">
    <property type="term" value="C:precatalytic spliceosome"/>
    <property type="evidence" value="ECO:0007669"/>
    <property type="project" value="TreeGrafter"/>
</dbReference>
<dbReference type="EMBL" id="CAJOBJ010228806">
    <property type="protein sequence ID" value="CAF5050077.1"/>
    <property type="molecule type" value="Genomic_DNA"/>
</dbReference>
<gene>
    <name evidence="3" type="ORF">GIL414_LOCUS58566</name>
    <name evidence="4" type="ORF">GIL414_LOCUS59910</name>
</gene>
<evidence type="ECO:0000313" key="4">
    <source>
        <dbReference type="EMBL" id="CAF5050077.1"/>
    </source>
</evidence>
<dbReference type="PANTHER" id="PTHR19923">
    <property type="entry name" value="WD40 REPEAT PROTEINPRL1/PRL2-RELATED"/>
    <property type="match status" value="1"/>
</dbReference>
<dbReference type="EMBL" id="CAJOBJ010217096">
    <property type="protein sequence ID" value="CAF5024571.1"/>
    <property type="molecule type" value="Genomic_DNA"/>
</dbReference>
<dbReference type="PROSITE" id="PS50294">
    <property type="entry name" value="WD_REPEATS_REGION"/>
    <property type="match status" value="1"/>
</dbReference>
<dbReference type="InterPro" id="IPR036322">
    <property type="entry name" value="WD40_repeat_dom_sf"/>
</dbReference>
<name>A0A8S3DRB8_9BILA</name>
<dbReference type="InterPro" id="IPR015943">
    <property type="entry name" value="WD40/YVTN_repeat-like_dom_sf"/>
</dbReference>
<dbReference type="PROSITE" id="PS50082">
    <property type="entry name" value="WD_REPEATS_2"/>
    <property type="match status" value="1"/>
</dbReference>
<evidence type="ECO:0000256" key="1">
    <source>
        <dbReference type="ARBA" id="ARBA00025726"/>
    </source>
</evidence>
<protein>
    <submittedName>
        <fullName evidence="3">Uncharacterized protein</fullName>
    </submittedName>
</protein>
<feature type="non-terminal residue" evidence="3">
    <location>
        <position position="1"/>
    </location>
</feature>
<dbReference type="Proteomes" id="UP000681720">
    <property type="component" value="Unassembled WGS sequence"/>
</dbReference>
<dbReference type="InterPro" id="IPR001680">
    <property type="entry name" value="WD40_rpt"/>
</dbReference>
<dbReference type="AlphaFoldDB" id="A0A8S3DRB8"/>
<dbReference type="GO" id="GO:0071013">
    <property type="term" value="C:catalytic step 2 spliceosome"/>
    <property type="evidence" value="ECO:0007669"/>
    <property type="project" value="TreeGrafter"/>
</dbReference>
<keyword evidence="2" id="KW-0853">WD repeat</keyword>
<dbReference type="Pfam" id="PF00400">
    <property type="entry name" value="WD40"/>
    <property type="match status" value="1"/>
</dbReference>
<accession>A0A8S3DRB8</accession>
<sequence>QIHCLTGHTNTVADVKTQAADPEVVTGSHDSTIRYWDLVAGRTY</sequence>
<proteinExistence type="inferred from homology"/>
<dbReference type="GO" id="GO:0000398">
    <property type="term" value="P:mRNA splicing, via spliceosome"/>
    <property type="evidence" value="ECO:0007669"/>
    <property type="project" value="InterPro"/>
</dbReference>
<feature type="non-terminal residue" evidence="3">
    <location>
        <position position="44"/>
    </location>
</feature>
<comment type="caution">
    <text evidence="3">The sequence shown here is derived from an EMBL/GenBank/DDBJ whole genome shotgun (WGS) entry which is preliminary data.</text>
</comment>
<reference evidence="3" key="1">
    <citation type="submission" date="2021-02" db="EMBL/GenBank/DDBJ databases">
        <authorList>
            <person name="Nowell W R."/>
        </authorList>
    </citation>
    <scope>NUCLEOTIDE SEQUENCE</scope>
</reference>
<evidence type="ECO:0000256" key="2">
    <source>
        <dbReference type="PROSITE-ProRule" id="PRU00221"/>
    </source>
</evidence>
<evidence type="ECO:0000313" key="5">
    <source>
        <dbReference type="Proteomes" id="UP000681720"/>
    </source>
</evidence>
<dbReference type="SUPFAM" id="SSF50978">
    <property type="entry name" value="WD40 repeat-like"/>
    <property type="match status" value="1"/>
</dbReference>
<evidence type="ECO:0000313" key="3">
    <source>
        <dbReference type="EMBL" id="CAF5024571.1"/>
    </source>
</evidence>
<dbReference type="PANTHER" id="PTHR19923:SF0">
    <property type="entry name" value="PLEIOTROPIC REGULATOR 1"/>
    <property type="match status" value="1"/>
</dbReference>
<dbReference type="Gene3D" id="2.130.10.10">
    <property type="entry name" value="YVTN repeat-like/Quinoprotein amine dehydrogenase"/>
    <property type="match status" value="1"/>
</dbReference>
<feature type="repeat" description="WD" evidence="2">
    <location>
        <begin position="5"/>
        <end position="44"/>
    </location>
</feature>
<dbReference type="GO" id="GO:0000974">
    <property type="term" value="C:Prp19 complex"/>
    <property type="evidence" value="ECO:0007669"/>
    <property type="project" value="TreeGrafter"/>
</dbReference>